<sequence length="2609" mass="270015">MLPGPQEALTQRAPGTLPDLVVRRLSLQPAARVGDDFHVAVEVCNRMPFSAGPFVAEVRLSQDRDFTSTDPTLFLRAVDGLEASACELVQGWVRVDAALAGAHFVAAVVDADGQVEESDEANNQFQGGTLGVGRGPDFVITALRAPAVVDDLQRPIVATATVCNRGTLAANGAIDLLLSADAVVTADDRVETWTDGFFLDPNACQDLELHVRPPGPALRYHVGALVDAYPGAPADLVPGNNLWVGGQLAYADQPDLIVTQVEVPSSVTGTLPFQAEVMVCNQGTRPTPTWFEVTLLLSAQPIVVAEERSIGYALVSPLEAGQCARARVEASVPGVASGAWYVSAVANAHRARVEEAFWDNNVGPSTRLLVGEAPDFRVVAMEAPGALAPWEPRTARVTVCNEGTAGAPVDVGLYWSSDEELILPEPIAGSLGFGFLAPGQCATESVSIFTLEPLSGARYLMASADVGERWAELDETNNTFIGRRVFMGLGHDLAVTSLEAPASVHDLSQFLVRVTVCNQGNVSSPDGNLEIRYRVVRTGPWAGTLAFPFLPSIAPGACVRRDVPVQLLFERPYGLFLDARVWTSDVFEDNDISSPLVPLGVGDRPDFKVTSVVAPAGVSPGQGFSTDVTVCNQGLRDASTDVMVVLSQDEEISTRDLFAGWAETGLVQAGQCVALKVPSHAGSLWPGVFTVGAVVDPYADSYWNNELREDNNTLAGGQVSLGRVADFAVTAVSAPNAVAPGAVFTAKVTVCNQGAARGSTDVVLVLSRTSRISLAELPLGGMPVGTLERGQCATREVSLTAPSTPTQGVLGALVDSLDVAQEPREDNNALAGGHLSVGAGPDLTVDIVEMPSIQPANVRFITQVRVCNAGTLPAPGEARVYLSADAVIDPVVDTPQGGLYFDVLAPGQCQVVHIPVNFYQPAWTLPEGRWHWGASAFPFAAGGEQELHWDDNVDAHPLSVGQAPDFSVSGLDVPASVLPDEPFTAQVTVCNAGTAAGATAVRLVRGWSPFYAPAAHTLAEALTEPLSPGQCTSLTMRAPAGVSFEGRYTVSAVANPDGATAELREDDNVRTAQLGVGALPDFTVGSVQLPRALARSAEVVTAAVQVCNVGTVAGEVELALVVSEDATITAADMPLSAVPVGPLSAGTCTTVDVPASLWVPSNGAWFVGAVVDPYGAVSELRRDNNASVGVPVGIGGLPDFVVTRLSAPPSVAPGASLPTVVEVCNVGAVASDVDVSFYLSADDRVTPEDTQLQTWSYGSLGAGHCTSVEVSLATSPLVQMGVVRHIGAIADAGRTRAELSETNNVSPVVPLSILSGPDLVIRSVDAPPGVAPGASFQVTALVCNQGTGDSDHARATGYFARVGAGALRGAPAWQNQVPPLSPGRCATLENTLTAGQEAGLWFLSSEVGPISSSTDMVPDNNAGPVAPVRVGHLPDFVVASVHAPTAVRSADAFQVDVTVCNPGTAEGQSDMTVFVSRDSSPSVEDLYLGPVPTGALGQGQCATLPVTVPRDAQRSGSWFVGALVDRSAQVAELSETNNTHAGVPVRFASLPDFVVTSVVAPTSVLIGDTFPAQVTVCNHGTATGNVLLSLHLSPDAVISIQDVLGGGPELVTGLAPGACSLVEVPVQARASQAGLWYLGAVVDARLWGEEASTVNNTSVGRLVGIGFRPDLVITEVAAPEVAPQGQPLPVTVTVCNQGTTSVSNAALGFSVNWLPEVWQDLRFATVASVALAAGACERVAVSVPLSGFESAWPATYVVASVDPSGVVQEFNEHNNERASLPVSVRVDLADLVTEAVRAPSTVKPGQPFTGTVRVCNEGFGPAPARVTLHASRDARVTSEDLLLGEASLGTLAPGQCAEHAIPAVLQASGTFFLAAISSTGGAAYEIDETNNVGPALQVYAESTGTDFVMESAVVPSIVLPDAAFNASVRVCNRGGLGGEAAVALYLSPDALVDPTDTVLDSRAGLSLPAGQCVSLSLQGAVPQPGRWYVAAIADPLEAQPEDDEANNSSPVSALVVGEVPDYVIAALTAPPVETSNGPLPVRITVCNQGTAPAQATGVRFQLRAAGPTTDGGLRVASRSVPALAAAQCVAWEEPLGLVAVAPRAWRLEASVNPDAVVTEAYLDNNVKAAEVRVGNHAELSVAHIAPERNALFPSETFVTEVTVCNTGSVTASELRVQVLLSEDGLDPDAGTQVGMRSFAGLAKGCAVIPVTGTVPSQALGGEVHVKARVELVAPQGGELNVDDNGLVGPLVGIGSGPDLVVTTVTTDVSVSWPSAPLPAVVTVCNRGDEYSLRASLSVFPMWEEDGEFVPDTSEGASVSVYPLAPGECDALHVELMTPPVEGDWRLGAMVDGVNAVRETVESNNLSHGDAFFVTRVTGHAVTALQAPTAVWPNEFFTATATVCNRGPTTSWGMPIHLALETEDGFPVTTLPVRASPSNLATGACAPVTLSGSAAVPLEGAYRLVARLGHPKEPMAEALRRALSFAVPLVVGGRGDFTVTAVSGPATVRTGGSYSTSVTVCNHGTSSGAATVQAYLSRDERLDVAGDVRVGQTSVTLSRNQCRTLSVSSRANSVSSGDVWFVGADVSMGNSPDANPANDGRVGARILVTP</sequence>
<evidence type="ECO:0000313" key="3">
    <source>
        <dbReference type="Proteomes" id="UP000000488"/>
    </source>
</evidence>
<feature type="domain" description="CARDB" evidence="1">
    <location>
        <begin position="1080"/>
        <end position="1186"/>
    </location>
</feature>
<feature type="domain" description="CARDB" evidence="1">
    <location>
        <begin position="725"/>
        <end position="830"/>
    </location>
</feature>
<dbReference type="KEGG" id="mfu:LILAB_32820"/>
<dbReference type="eggNOG" id="COG1572">
    <property type="taxonomic scope" value="Bacteria"/>
</dbReference>
<reference evidence="2 3" key="1">
    <citation type="journal article" date="2011" name="J. Bacteriol.">
        <title>Genome sequence of the halotolerant marine bacterium Myxococcus fulvus HW-1.</title>
        <authorList>
            <person name="Li Z.F."/>
            <person name="Li X."/>
            <person name="Liu H."/>
            <person name="Liu X."/>
            <person name="Han K."/>
            <person name="Wu Z.H."/>
            <person name="Hu W."/>
            <person name="Li F.F."/>
            <person name="Li Y.Z."/>
        </authorList>
    </citation>
    <scope>NUCLEOTIDE SEQUENCE [LARGE SCALE GENOMIC DNA]</scope>
    <source>
        <strain evidence="3">ATCC BAA-855 / HW-1</strain>
    </source>
</reference>
<feature type="domain" description="CARDB" evidence="1">
    <location>
        <begin position="1434"/>
        <end position="1540"/>
    </location>
</feature>
<feature type="domain" description="CARDB" evidence="1">
    <location>
        <begin position="964"/>
        <end position="1071"/>
    </location>
</feature>
<dbReference type="STRING" id="483219.LILAB_32820"/>
<feature type="domain" description="CARDB" evidence="1">
    <location>
        <begin position="2257"/>
        <end position="2365"/>
    </location>
</feature>
<organism evidence="2 3">
    <name type="scientific">Myxococcus fulvus (strain ATCC BAA-855 / HW-1)</name>
    <dbReference type="NCBI Taxonomy" id="483219"/>
    <lineage>
        <taxon>Bacteria</taxon>
        <taxon>Pseudomonadati</taxon>
        <taxon>Myxococcota</taxon>
        <taxon>Myxococcia</taxon>
        <taxon>Myxococcales</taxon>
        <taxon>Cystobacterineae</taxon>
        <taxon>Myxococcaceae</taxon>
        <taxon>Myxococcus</taxon>
    </lineage>
</organism>
<dbReference type="Proteomes" id="UP000000488">
    <property type="component" value="Chromosome"/>
</dbReference>
<accession>F8CCB1</accession>
<dbReference type="EMBL" id="CP002830">
    <property type="protein sequence ID" value="AEI68445.1"/>
    <property type="molecule type" value="Genomic_DNA"/>
</dbReference>
<evidence type="ECO:0000313" key="2">
    <source>
        <dbReference type="EMBL" id="AEI68445.1"/>
    </source>
</evidence>
<feature type="domain" description="CARDB" evidence="1">
    <location>
        <begin position="1668"/>
        <end position="1778"/>
    </location>
</feature>
<dbReference type="InterPro" id="IPR011635">
    <property type="entry name" value="CARDB"/>
</dbReference>
<name>F8CCB1_MYXFH</name>
<dbReference type="Gene3D" id="2.60.40.10">
    <property type="entry name" value="Immunoglobulins"/>
    <property type="match status" value="18"/>
</dbReference>
<proteinExistence type="predicted"/>
<protein>
    <submittedName>
        <fullName evidence="2">Fibronectin type III domain-containing protein</fullName>
    </submittedName>
</protein>
<dbReference type="InterPro" id="IPR013783">
    <property type="entry name" value="Ig-like_fold"/>
</dbReference>
<dbReference type="Pfam" id="PF07705">
    <property type="entry name" value="CARDB"/>
    <property type="match status" value="7"/>
</dbReference>
<dbReference type="PANTHER" id="PTHR35902">
    <property type="entry name" value="S-LAYER DOMAIN-LIKE PROTEIN-RELATED"/>
    <property type="match status" value="1"/>
</dbReference>
<gene>
    <name evidence="2" type="ordered locus">LILAB_32820</name>
</gene>
<dbReference type="HOGENOM" id="CLU_227848_0_0_7"/>
<feature type="domain" description="CARDB" evidence="1">
    <location>
        <begin position="1198"/>
        <end position="1305"/>
    </location>
</feature>
<evidence type="ECO:0000259" key="1">
    <source>
        <dbReference type="Pfam" id="PF07705"/>
    </source>
</evidence>